<sequence length="230" mass="24808">MLQKSQRTGQHIRMLAFGGVWLLFTAMSANAWGQASGDNVPDYNAILAEKISSNRLMLTENNDISLMDAVLNSPDEGAMVLHSETASVGNAPFANRYSAGWQMPMSQTVSTGPVAQFAVDDSHLSCPKCEFVDGNNAGHVASLGWRVDSTLGWISPWAQVSYSHQLNYDSPLATRDRPEEINQESRWVDVSVGANVPLGQNLAAFASFSQTGAVISGEQFIYSLGVSASF</sequence>
<organism evidence="1 2">
    <name type="scientific">Pantoea rodasii</name>
    <dbReference type="NCBI Taxonomy" id="1076549"/>
    <lineage>
        <taxon>Bacteria</taxon>
        <taxon>Pseudomonadati</taxon>
        <taxon>Pseudomonadota</taxon>
        <taxon>Gammaproteobacteria</taxon>
        <taxon>Enterobacterales</taxon>
        <taxon>Erwiniaceae</taxon>
        <taxon>Pantoea</taxon>
    </lineage>
</organism>
<evidence type="ECO:0000313" key="2">
    <source>
        <dbReference type="Proteomes" id="UP000030853"/>
    </source>
</evidence>
<accession>A0A0B1R383</accession>
<dbReference type="EMBL" id="JTJJ01000047">
    <property type="protein sequence ID" value="KHJ67523.1"/>
    <property type="molecule type" value="Genomic_DNA"/>
</dbReference>
<reference evidence="1 2" key="1">
    <citation type="submission" date="2014-11" db="EMBL/GenBank/DDBJ databases">
        <title>Genome sequencing of Pantoea rodasii ND03.</title>
        <authorList>
            <person name="Muhamad Yunos N.Y."/>
            <person name="Chan K.-G."/>
        </authorList>
    </citation>
    <scope>NUCLEOTIDE SEQUENCE [LARGE SCALE GENOMIC DNA]</scope>
    <source>
        <strain evidence="1 2">ND03</strain>
    </source>
</reference>
<dbReference type="AlphaFoldDB" id="A0A0B1R383"/>
<dbReference type="Gene3D" id="2.40.128.130">
    <property type="entry name" value="Autotransporter beta-domain"/>
    <property type="match status" value="1"/>
</dbReference>
<evidence type="ECO:0000313" key="1">
    <source>
        <dbReference type="EMBL" id="KHJ67523.1"/>
    </source>
</evidence>
<protein>
    <submittedName>
        <fullName evidence="1">Autotransporter</fullName>
    </submittedName>
</protein>
<proteinExistence type="predicted"/>
<dbReference type="Proteomes" id="UP000030853">
    <property type="component" value="Unassembled WGS sequence"/>
</dbReference>
<gene>
    <name evidence="1" type="ORF">QU24_13850</name>
</gene>
<dbReference type="SUPFAM" id="SSF103515">
    <property type="entry name" value="Autotransporter"/>
    <property type="match status" value="1"/>
</dbReference>
<comment type="caution">
    <text evidence="1">The sequence shown here is derived from an EMBL/GenBank/DDBJ whole genome shotgun (WGS) entry which is preliminary data.</text>
</comment>
<dbReference type="InterPro" id="IPR036709">
    <property type="entry name" value="Autotransporte_beta_dom_sf"/>
</dbReference>
<dbReference type="RefSeq" id="WP_039332072.1">
    <property type="nucleotide sequence ID" value="NZ_JTJJ01000047.1"/>
</dbReference>
<name>A0A0B1R383_9GAMM</name>